<comment type="similarity">
    <text evidence="1 5">Belongs to the iron/ascorbate-dependent oxidoreductase family.</text>
</comment>
<proteinExistence type="inferred from homology"/>
<keyword evidence="3 5" id="KW-0560">Oxidoreductase</keyword>
<keyword evidence="8" id="KW-1185">Reference proteome</keyword>
<dbReference type="AlphaFoldDB" id="A0AAV8EXS1"/>
<gene>
    <name evidence="7" type="ORF">LUZ62_036815</name>
</gene>
<dbReference type="Pfam" id="PF03171">
    <property type="entry name" value="2OG-FeII_Oxy"/>
    <property type="match status" value="1"/>
</dbReference>
<dbReference type="PANTHER" id="PTHR10209:SF865">
    <property type="entry name" value="1-AMINOCYCLOPROPANE-1-CARBOXYLATE OXIDASE HOMOLOG 1-LIKE"/>
    <property type="match status" value="1"/>
</dbReference>
<dbReference type="GO" id="GO:0046872">
    <property type="term" value="F:metal ion binding"/>
    <property type="evidence" value="ECO:0007669"/>
    <property type="project" value="UniProtKB-KW"/>
</dbReference>
<dbReference type="InterPro" id="IPR027443">
    <property type="entry name" value="IPNS-like_sf"/>
</dbReference>
<sequence length="359" mass="40407">MATAYDRTRELKAFDETKSGVKGLADTGVTKIPQFFIQPPEQGDLTLLPIEIPVIDLTGVETDAAVRGEVVKKFKSASETFGFFQVKKVVNHGIPTEVLDEMLEGVRQFNEADMELKKNYYTRDVSKKVVFNSNFDLYQAPAANWRDTMFITMAPESPMPDELPAECRDITFKYVHYIKQLGITLFELLSEAIGLKRSFLTDIECNKGLSVLSHYYPPCPEPHLTVGTSKHADSDFLTVLLQDSIGGLQVLYENRWIDVLPLHGALVINIGDLLQLISNEKLISVQHRVLANSTGPRVSVACFFSTHLNPTCNRLYGPIKELITEDNPPRYKETTVRDFILHFNGKGLDGRSALDYFRV</sequence>
<dbReference type="InterPro" id="IPR005123">
    <property type="entry name" value="Oxoglu/Fe-dep_dioxygenase_dom"/>
</dbReference>
<evidence type="ECO:0000256" key="1">
    <source>
        <dbReference type="ARBA" id="ARBA00008056"/>
    </source>
</evidence>
<dbReference type="InterPro" id="IPR026992">
    <property type="entry name" value="DIOX_N"/>
</dbReference>
<dbReference type="EMBL" id="JAMFTS010000002">
    <property type="protein sequence ID" value="KAJ4785569.1"/>
    <property type="molecule type" value="Genomic_DNA"/>
</dbReference>
<dbReference type="FunFam" id="2.60.120.330:FF:000005">
    <property type="entry name" value="1-aminocyclopropane-1-carboxylate oxidase homolog 1"/>
    <property type="match status" value="1"/>
</dbReference>
<feature type="domain" description="Fe2OG dioxygenase" evidence="6">
    <location>
        <begin position="207"/>
        <end position="307"/>
    </location>
</feature>
<evidence type="ECO:0000313" key="8">
    <source>
        <dbReference type="Proteomes" id="UP001140206"/>
    </source>
</evidence>
<evidence type="ECO:0000256" key="4">
    <source>
        <dbReference type="ARBA" id="ARBA00023004"/>
    </source>
</evidence>
<dbReference type="SUPFAM" id="SSF51197">
    <property type="entry name" value="Clavaminate synthase-like"/>
    <property type="match status" value="1"/>
</dbReference>
<name>A0AAV8EXS1_9POAL</name>
<reference evidence="7" key="1">
    <citation type="submission" date="2022-08" db="EMBL/GenBank/DDBJ databases">
        <authorList>
            <person name="Marques A."/>
        </authorList>
    </citation>
    <scope>NUCLEOTIDE SEQUENCE</scope>
    <source>
        <strain evidence="7">RhyPub2mFocal</strain>
        <tissue evidence="7">Leaves</tissue>
    </source>
</reference>
<protein>
    <recommendedName>
        <fullName evidence="6">Fe2OG dioxygenase domain-containing protein</fullName>
    </recommendedName>
</protein>
<evidence type="ECO:0000313" key="7">
    <source>
        <dbReference type="EMBL" id="KAJ4785569.1"/>
    </source>
</evidence>
<dbReference type="InterPro" id="IPR044861">
    <property type="entry name" value="IPNS-like_FE2OG_OXY"/>
</dbReference>
<accession>A0AAV8EXS1</accession>
<dbReference type="GO" id="GO:0051213">
    <property type="term" value="F:dioxygenase activity"/>
    <property type="evidence" value="ECO:0007669"/>
    <property type="project" value="UniProtKB-ARBA"/>
</dbReference>
<keyword evidence="4 5" id="KW-0408">Iron</keyword>
<evidence type="ECO:0000256" key="5">
    <source>
        <dbReference type="RuleBase" id="RU003682"/>
    </source>
</evidence>
<organism evidence="7 8">
    <name type="scientific">Rhynchospora pubera</name>
    <dbReference type="NCBI Taxonomy" id="906938"/>
    <lineage>
        <taxon>Eukaryota</taxon>
        <taxon>Viridiplantae</taxon>
        <taxon>Streptophyta</taxon>
        <taxon>Embryophyta</taxon>
        <taxon>Tracheophyta</taxon>
        <taxon>Spermatophyta</taxon>
        <taxon>Magnoliopsida</taxon>
        <taxon>Liliopsida</taxon>
        <taxon>Poales</taxon>
        <taxon>Cyperaceae</taxon>
        <taxon>Cyperoideae</taxon>
        <taxon>Rhynchosporeae</taxon>
        <taxon>Rhynchospora</taxon>
    </lineage>
</organism>
<evidence type="ECO:0000259" key="6">
    <source>
        <dbReference type="PROSITE" id="PS51471"/>
    </source>
</evidence>
<evidence type="ECO:0000256" key="2">
    <source>
        <dbReference type="ARBA" id="ARBA00022723"/>
    </source>
</evidence>
<dbReference type="PANTHER" id="PTHR10209">
    <property type="entry name" value="OXIDOREDUCTASE, 2OG-FE II OXYGENASE FAMILY PROTEIN"/>
    <property type="match status" value="1"/>
</dbReference>
<dbReference type="Pfam" id="PF14226">
    <property type="entry name" value="DIOX_N"/>
    <property type="match status" value="1"/>
</dbReference>
<dbReference type="Gene3D" id="2.60.120.330">
    <property type="entry name" value="B-lactam Antibiotic, Isopenicillin N Synthase, Chain"/>
    <property type="match status" value="1"/>
</dbReference>
<dbReference type="Proteomes" id="UP001140206">
    <property type="component" value="Chromosome 2"/>
</dbReference>
<dbReference type="PROSITE" id="PS51471">
    <property type="entry name" value="FE2OG_OXY"/>
    <property type="match status" value="1"/>
</dbReference>
<comment type="caution">
    <text evidence="7">The sequence shown here is derived from an EMBL/GenBank/DDBJ whole genome shotgun (WGS) entry which is preliminary data.</text>
</comment>
<keyword evidence="2 5" id="KW-0479">Metal-binding</keyword>
<evidence type="ECO:0000256" key="3">
    <source>
        <dbReference type="ARBA" id="ARBA00023002"/>
    </source>
</evidence>